<dbReference type="GO" id="GO:0090729">
    <property type="term" value="F:toxin activity"/>
    <property type="evidence" value="ECO:0007669"/>
    <property type="project" value="UniProtKB-KW"/>
</dbReference>
<dbReference type="Pfam" id="PF01850">
    <property type="entry name" value="PIN"/>
    <property type="match status" value="1"/>
</dbReference>
<dbReference type="HAMAP" id="MF_00265">
    <property type="entry name" value="VapC_Nob1"/>
    <property type="match status" value="1"/>
</dbReference>
<keyword evidence="8" id="KW-0800">Toxin</keyword>
<keyword evidence="4 8" id="KW-0479">Metal-binding</keyword>
<feature type="domain" description="PIN" evidence="9">
    <location>
        <begin position="1"/>
        <end position="121"/>
    </location>
</feature>
<dbReference type="Gene3D" id="3.40.50.1010">
    <property type="entry name" value="5'-nuclease"/>
    <property type="match status" value="1"/>
</dbReference>
<keyword evidence="2 8" id="KW-1277">Toxin-antitoxin system</keyword>
<evidence type="ECO:0000256" key="3">
    <source>
        <dbReference type="ARBA" id="ARBA00022722"/>
    </source>
</evidence>
<keyword evidence="6 8" id="KW-0460">Magnesium</keyword>
<dbReference type="PANTHER" id="PTHR33653">
    <property type="entry name" value="RIBONUCLEASE VAPC2"/>
    <property type="match status" value="1"/>
</dbReference>
<evidence type="ECO:0000313" key="10">
    <source>
        <dbReference type="EMBL" id="ALG86066.1"/>
    </source>
</evidence>
<sequence length="126" mass="13169">MIIDTSAAVALLRAESEAAAMIAAMGAAPRLGMSAAGVLELSIVAASAGPELVEDFLRDLRIEVITVDAEHLRWARIGHARYGRGSGSPAKLNFGDCLSYGAAKAEGRPLLYKGSDFVHTDVESAL</sequence>
<keyword evidence="5 8" id="KW-0378">Hydrolase</keyword>
<gene>
    <name evidence="8" type="primary">vapC</name>
    <name evidence="10" type="ORF">ACH46_18130</name>
</gene>
<evidence type="ECO:0000256" key="6">
    <source>
        <dbReference type="ARBA" id="ARBA00022842"/>
    </source>
</evidence>
<dbReference type="InterPro" id="IPR022907">
    <property type="entry name" value="VapC_family"/>
</dbReference>
<reference evidence="10 11" key="2">
    <citation type="journal article" date="2017" name="Int. J. Syst. Evol. Microbiol.">
        <title>Gordonia phthalatica sp. nov., a di-n-butyl phthalate-degrading bacterium isolated from activated sludge.</title>
        <authorList>
            <person name="Jin D."/>
            <person name="Kong X."/>
            <person name="Jia M."/>
            <person name="Yu X."/>
            <person name="Wang X."/>
            <person name="Zhuang X."/>
            <person name="Deng Y."/>
            <person name="Bai Z."/>
        </authorList>
    </citation>
    <scope>NUCLEOTIDE SEQUENCE [LARGE SCALE GENOMIC DNA]</scope>
    <source>
        <strain evidence="10 11">QH-11</strain>
    </source>
</reference>
<dbReference type="GO" id="GO:0000287">
    <property type="term" value="F:magnesium ion binding"/>
    <property type="evidence" value="ECO:0007669"/>
    <property type="project" value="UniProtKB-UniRule"/>
</dbReference>
<dbReference type="GO" id="GO:0016787">
    <property type="term" value="F:hydrolase activity"/>
    <property type="evidence" value="ECO:0007669"/>
    <property type="project" value="UniProtKB-KW"/>
</dbReference>
<evidence type="ECO:0000313" key="11">
    <source>
        <dbReference type="Proteomes" id="UP000063789"/>
    </source>
</evidence>
<feature type="binding site" evidence="8">
    <location>
        <position position="4"/>
    </location>
    <ligand>
        <name>Mg(2+)</name>
        <dbReference type="ChEBI" id="CHEBI:18420"/>
    </ligand>
</feature>
<dbReference type="CDD" id="cd09871">
    <property type="entry name" value="PIN_MtVapC28-VapC30-like"/>
    <property type="match status" value="1"/>
</dbReference>
<dbReference type="OrthoDB" id="32625at2"/>
<dbReference type="SUPFAM" id="SSF88723">
    <property type="entry name" value="PIN domain-like"/>
    <property type="match status" value="1"/>
</dbReference>
<evidence type="ECO:0000256" key="8">
    <source>
        <dbReference type="HAMAP-Rule" id="MF_00265"/>
    </source>
</evidence>
<name>A0A0N9NG39_9ACTN</name>
<dbReference type="PATRIC" id="fig|1136941.3.peg.3707"/>
<dbReference type="RefSeq" id="WP_062394167.1">
    <property type="nucleotide sequence ID" value="NZ_CP011853.1"/>
</dbReference>
<dbReference type="EC" id="3.1.-.-" evidence="8"/>
<feature type="binding site" evidence="8">
    <location>
        <position position="96"/>
    </location>
    <ligand>
        <name>Mg(2+)</name>
        <dbReference type="ChEBI" id="CHEBI:18420"/>
    </ligand>
</feature>
<dbReference type="AlphaFoldDB" id="A0A0N9NG39"/>
<accession>A0A0N9NG39</accession>
<evidence type="ECO:0000256" key="7">
    <source>
        <dbReference type="ARBA" id="ARBA00038093"/>
    </source>
</evidence>
<protein>
    <recommendedName>
        <fullName evidence="8">Ribonuclease VapC</fullName>
        <shortName evidence="8">RNase VapC</shortName>
        <ecNumber evidence="8">3.1.-.-</ecNumber>
    </recommendedName>
    <alternativeName>
        <fullName evidence="8">Toxin VapC</fullName>
    </alternativeName>
</protein>
<proteinExistence type="inferred from homology"/>
<dbReference type="InterPro" id="IPR002716">
    <property type="entry name" value="PIN_dom"/>
</dbReference>
<evidence type="ECO:0000256" key="2">
    <source>
        <dbReference type="ARBA" id="ARBA00022649"/>
    </source>
</evidence>
<dbReference type="STRING" id="1136941.ACH46_18130"/>
<dbReference type="Proteomes" id="UP000063789">
    <property type="component" value="Chromosome"/>
</dbReference>
<dbReference type="InterPro" id="IPR050556">
    <property type="entry name" value="Type_II_TA_system_RNase"/>
</dbReference>
<dbReference type="InterPro" id="IPR029060">
    <property type="entry name" value="PIN-like_dom_sf"/>
</dbReference>
<dbReference type="PANTHER" id="PTHR33653:SF1">
    <property type="entry name" value="RIBONUCLEASE VAPC2"/>
    <property type="match status" value="1"/>
</dbReference>
<dbReference type="EMBL" id="CP011853">
    <property type="protein sequence ID" value="ALG86066.1"/>
    <property type="molecule type" value="Genomic_DNA"/>
</dbReference>
<evidence type="ECO:0000256" key="1">
    <source>
        <dbReference type="ARBA" id="ARBA00001946"/>
    </source>
</evidence>
<organism evidence="10 11">
    <name type="scientific">Gordonia phthalatica</name>
    <dbReference type="NCBI Taxonomy" id="1136941"/>
    <lineage>
        <taxon>Bacteria</taxon>
        <taxon>Bacillati</taxon>
        <taxon>Actinomycetota</taxon>
        <taxon>Actinomycetes</taxon>
        <taxon>Mycobacteriales</taxon>
        <taxon>Gordoniaceae</taxon>
        <taxon>Gordonia</taxon>
    </lineage>
</organism>
<dbReference type="KEGG" id="goq:ACH46_18130"/>
<evidence type="ECO:0000259" key="9">
    <source>
        <dbReference type="Pfam" id="PF01850"/>
    </source>
</evidence>
<evidence type="ECO:0000256" key="5">
    <source>
        <dbReference type="ARBA" id="ARBA00022801"/>
    </source>
</evidence>
<keyword evidence="3 8" id="KW-0540">Nuclease</keyword>
<keyword evidence="11" id="KW-1185">Reference proteome</keyword>
<dbReference type="GO" id="GO:0004540">
    <property type="term" value="F:RNA nuclease activity"/>
    <property type="evidence" value="ECO:0007669"/>
    <property type="project" value="InterPro"/>
</dbReference>
<reference evidence="11" key="1">
    <citation type="submission" date="2015-06" db="EMBL/GenBank/DDBJ databases">
        <title>Complete genome sequence and metabolic analysis of phthalate degradation pathway in Gordonia sp. QH-11.</title>
        <authorList>
            <person name="Jin D."/>
            <person name="Kong X."/>
            <person name="Bai Z."/>
        </authorList>
    </citation>
    <scope>NUCLEOTIDE SEQUENCE [LARGE SCALE GENOMIC DNA]</scope>
    <source>
        <strain evidence="11">QH-11</strain>
    </source>
</reference>
<comment type="function">
    <text evidence="8">Toxic component of a toxin-antitoxin (TA) system. An RNase.</text>
</comment>
<comment type="similarity">
    <text evidence="7 8">Belongs to the PINc/VapC protein family.</text>
</comment>
<evidence type="ECO:0000256" key="4">
    <source>
        <dbReference type="ARBA" id="ARBA00022723"/>
    </source>
</evidence>
<comment type="cofactor">
    <cofactor evidence="1 8">
        <name>Mg(2+)</name>
        <dbReference type="ChEBI" id="CHEBI:18420"/>
    </cofactor>
</comment>